<dbReference type="Gene3D" id="3.30.1200.10">
    <property type="entry name" value="YggU-like"/>
    <property type="match status" value="1"/>
</dbReference>
<protein>
    <recommendedName>
        <fullName evidence="2">UPF0235 protein BSF38_05533</fullName>
    </recommendedName>
</protein>
<evidence type="ECO:0000313" key="3">
    <source>
        <dbReference type="EMBL" id="APW63945.1"/>
    </source>
</evidence>
<comment type="similarity">
    <text evidence="1 2">Belongs to the UPF0235 family.</text>
</comment>
<dbReference type="OrthoDB" id="290224at2"/>
<evidence type="ECO:0000256" key="1">
    <source>
        <dbReference type="ARBA" id="ARBA00010364"/>
    </source>
</evidence>
<evidence type="ECO:0000313" key="4">
    <source>
        <dbReference type="Proteomes" id="UP000186309"/>
    </source>
</evidence>
<dbReference type="Pfam" id="PF02594">
    <property type="entry name" value="DUF167"/>
    <property type="match status" value="1"/>
</dbReference>
<reference evidence="4" key="1">
    <citation type="submission" date="2016-12" db="EMBL/GenBank/DDBJ databases">
        <title>Comparative genomics of four Isosphaeraceae planctomycetes: a common pool of plasmids and glycoside hydrolase genes.</title>
        <authorList>
            <person name="Ivanova A."/>
        </authorList>
    </citation>
    <scope>NUCLEOTIDE SEQUENCE [LARGE SCALE GENOMIC DNA]</scope>
    <source>
        <strain evidence="4">PX4</strain>
    </source>
</reference>
<evidence type="ECO:0000256" key="2">
    <source>
        <dbReference type="HAMAP-Rule" id="MF_00634"/>
    </source>
</evidence>
<dbReference type="HAMAP" id="MF_00634">
    <property type="entry name" value="UPF0235"/>
    <property type="match status" value="1"/>
</dbReference>
<dbReference type="Proteomes" id="UP000186309">
    <property type="component" value="Chromosome"/>
</dbReference>
<proteinExistence type="inferred from homology"/>
<gene>
    <name evidence="3" type="ORF">BSF38_05533</name>
</gene>
<dbReference type="STRING" id="1387353.BSF38_05533"/>
<accession>A0A1U7CYD4</accession>
<dbReference type="SMART" id="SM01152">
    <property type="entry name" value="DUF167"/>
    <property type="match status" value="1"/>
</dbReference>
<dbReference type="AlphaFoldDB" id="A0A1U7CYD4"/>
<dbReference type="GO" id="GO:0005737">
    <property type="term" value="C:cytoplasm"/>
    <property type="evidence" value="ECO:0007669"/>
    <property type="project" value="TreeGrafter"/>
</dbReference>
<dbReference type="SUPFAM" id="SSF69786">
    <property type="entry name" value="YggU-like"/>
    <property type="match status" value="1"/>
</dbReference>
<dbReference type="InterPro" id="IPR036591">
    <property type="entry name" value="YggU-like_sf"/>
</dbReference>
<dbReference type="InterPro" id="IPR003746">
    <property type="entry name" value="DUF167"/>
</dbReference>
<dbReference type="KEGG" id="pbor:BSF38_05533"/>
<dbReference type="EMBL" id="CP019082">
    <property type="protein sequence ID" value="APW63945.1"/>
    <property type="molecule type" value="Genomic_DNA"/>
</dbReference>
<organism evidence="3 4">
    <name type="scientific">Paludisphaera borealis</name>
    <dbReference type="NCBI Taxonomy" id="1387353"/>
    <lineage>
        <taxon>Bacteria</taxon>
        <taxon>Pseudomonadati</taxon>
        <taxon>Planctomycetota</taxon>
        <taxon>Planctomycetia</taxon>
        <taxon>Isosphaerales</taxon>
        <taxon>Isosphaeraceae</taxon>
        <taxon>Paludisphaera</taxon>
    </lineage>
</organism>
<keyword evidence="4" id="KW-1185">Reference proteome</keyword>
<dbReference type="RefSeq" id="WP_076350244.1">
    <property type="nucleotide sequence ID" value="NZ_CP019082.1"/>
</dbReference>
<dbReference type="PANTHER" id="PTHR13420">
    <property type="entry name" value="UPF0235 PROTEIN C15ORF40"/>
    <property type="match status" value="1"/>
</dbReference>
<sequence length="110" mass="11246">MIELTQAKNGVIVPVNAQPGARRNAIVGERAGAIRVAVTAAPDKGKANAAILELLAEALECRPSEIGLVSGETARQKRVLLVGLTVDEAARRIARALPASEPSSPAAGSS</sequence>
<dbReference type="PANTHER" id="PTHR13420:SF7">
    <property type="entry name" value="UPF0235 PROTEIN C15ORF40"/>
    <property type="match status" value="1"/>
</dbReference>
<dbReference type="NCBIfam" id="TIGR00251">
    <property type="entry name" value="DUF167 family protein"/>
    <property type="match status" value="1"/>
</dbReference>
<name>A0A1U7CYD4_9BACT</name>